<dbReference type="HOGENOM" id="CLU_1261976_0_0_1"/>
<organism evidence="2 3">
    <name type="scientific">Pisolithus microcarpus 441</name>
    <dbReference type="NCBI Taxonomy" id="765257"/>
    <lineage>
        <taxon>Eukaryota</taxon>
        <taxon>Fungi</taxon>
        <taxon>Dikarya</taxon>
        <taxon>Basidiomycota</taxon>
        <taxon>Agaricomycotina</taxon>
        <taxon>Agaricomycetes</taxon>
        <taxon>Agaricomycetidae</taxon>
        <taxon>Boletales</taxon>
        <taxon>Sclerodermatineae</taxon>
        <taxon>Pisolithaceae</taxon>
        <taxon>Pisolithus</taxon>
    </lineage>
</organism>
<feature type="region of interest" description="Disordered" evidence="1">
    <location>
        <begin position="20"/>
        <end position="134"/>
    </location>
</feature>
<evidence type="ECO:0000313" key="3">
    <source>
        <dbReference type="Proteomes" id="UP000054018"/>
    </source>
</evidence>
<reference evidence="2 3" key="1">
    <citation type="submission" date="2014-04" db="EMBL/GenBank/DDBJ databases">
        <authorList>
            <consortium name="DOE Joint Genome Institute"/>
            <person name="Kuo A."/>
            <person name="Kohler A."/>
            <person name="Costa M.D."/>
            <person name="Nagy L.G."/>
            <person name="Floudas D."/>
            <person name="Copeland A."/>
            <person name="Barry K.W."/>
            <person name="Cichocki N."/>
            <person name="Veneault-Fourrey C."/>
            <person name="LaButti K."/>
            <person name="Lindquist E.A."/>
            <person name="Lipzen A."/>
            <person name="Lundell T."/>
            <person name="Morin E."/>
            <person name="Murat C."/>
            <person name="Sun H."/>
            <person name="Tunlid A."/>
            <person name="Henrissat B."/>
            <person name="Grigoriev I.V."/>
            <person name="Hibbett D.S."/>
            <person name="Martin F."/>
            <person name="Nordberg H.P."/>
            <person name="Cantor M.N."/>
            <person name="Hua S.X."/>
        </authorList>
    </citation>
    <scope>NUCLEOTIDE SEQUENCE [LARGE SCALE GENOMIC DNA]</scope>
    <source>
        <strain evidence="2 3">441</strain>
    </source>
</reference>
<name>A0A0C9Z852_9AGAM</name>
<proteinExistence type="predicted"/>
<dbReference type="OrthoDB" id="3365472at2759"/>
<feature type="compositionally biased region" description="Polar residues" evidence="1">
    <location>
        <begin position="60"/>
        <end position="69"/>
    </location>
</feature>
<feature type="compositionally biased region" description="Acidic residues" evidence="1">
    <location>
        <begin position="106"/>
        <end position="116"/>
    </location>
</feature>
<feature type="compositionally biased region" description="Low complexity" evidence="1">
    <location>
        <begin position="123"/>
        <end position="134"/>
    </location>
</feature>
<feature type="compositionally biased region" description="Low complexity" evidence="1">
    <location>
        <begin position="81"/>
        <end position="90"/>
    </location>
</feature>
<accession>A0A0C9Z852</accession>
<dbReference type="EMBL" id="KN833869">
    <property type="protein sequence ID" value="KIK16018.1"/>
    <property type="molecule type" value="Genomic_DNA"/>
</dbReference>
<evidence type="ECO:0000256" key="1">
    <source>
        <dbReference type="SAM" id="MobiDB-lite"/>
    </source>
</evidence>
<reference evidence="3" key="2">
    <citation type="submission" date="2015-01" db="EMBL/GenBank/DDBJ databases">
        <title>Evolutionary Origins and Diversification of the Mycorrhizal Mutualists.</title>
        <authorList>
            <consortium name="DOE Joint Genome Institute"/>
            <consortium name="Mycorrhizal Genomics Consortium"/>
            <person name="Kohler A."/>
            <person name="Kuo A."/>
            <person name="Nagy L.G."/>
            <person name="Floudas D."/>
            <person name="Copeland A."/>
            <person name="Barry K.W."/>
            <person name="Cichocki N."/>
            <person name="Veneault-Fourrey C."/>
            <person name="LaButti K."/>
            <person name="Lindquist E.A."/>
            <person name="Lipzen A."/>
            <person name="Lundell T."/>
            <person name="Morin E."/>
            <person name="Murat C."/>
            <person name="Riley R."/>
            <person name="Ohm R."/>
            <person name="Sun H."/>
            <person name="Tunlid A."/>
            <person name="Henrissat B."/>
            <person name="Grigoriev I.V."/>
            <person name="Hibbett D.S."/>
            <person name="Martin F."/>
        </authorList>
    </citation>
    <scope>NUCLEOTIDE SEQUENCE [LARGE SCALE GENOMIC DNA]</scope>
    <source>
        <strain evidence="3">441</strain>
    </source>
</reference>
<dbReference type="Proteomes" id="UP000054018">
    <property type="component" value="Unassembled WGS sequence"/>
</dbReference>
<gene>
    <name evidence="2" type="ORF">PISMIDRAFT_25179</name>
</gene>
<evidence type="ECO:0000313" key="2">
    <source>
        <dbReference type="EMBL" id="KIK16018.1"/>
    </source>
</evidence>
<keyword evidence="3" id="KW-1185">Reference proteome</keyword>
<dbReference type="AlphaFoldDB" id="A0A0C9Z852"/>
<sequence length="219" mass="24463">MDVHYDEAWCPVCDRQIMPKRYTVPVQQPPKEDPPRTKAAKVKGGGLAHGTGRIRPAINRSDSTASKNRSSPPSQQPLPQPSKSAPQPKLRTVIDQGPIPLYCSDDCSEVSEDSMLNEERSSSDSVPSQPSVSVRSWSYDNVRTYPVMMPPPKKEKRIITRVIDGETKEVEVEVEVTPQERRLVASNDNADRCDSEQGYPLYPGFFLQFDDGRNGNTHP</sequence>
<protein>
    <submittedName>
        <fullName evidence="2">Uncharacterized protein</fullName>
    </submittedName>
</protein>